<dbReference type="Pfam" id="PF01575">
    <property type="entry name" value="MaoC_dehydratas"/>
    <property type="match status" value="1"/>
</dbReference>
<accession>A0A7W6D9L7</accession>
<organism evidence="2 3">
    <name type="scientific">Mycoplana azooxidifex</name>
    <dbReference type="NCBI Taxonomy" id="1636188"/>
    <lineage>
        <taxon>Bacteria</taxon>
        <taxon>Pseudomonadati</taxon>
        <taxon>Pseudomonadota</taxon>
        <taxon>Alphaproteobacteria</taxon>
        <taxon>Hyphomicrobiales</taxon>
        <taxon>Rhizobiaceae</taxon>
        <taxon>Mycoplana</taxon>
    </lineage>
</organism>
<dbReference type="RefSeq" id="WP_183806756.1">
    <property type="nucleotide sequence ID" value="NZ_JACIEE010000007.1"/>
</dbReference>
<dbReference type="AlphaFoldDB" id="A0A7W6D9L7"/>
<dbReference type="EMBL" id="JACIEE010000007">
    <property type="protein sequence ID" value="MBB3978519.1"/>
    <property type="molecule type" value="Genomic_DNA"/>
</dbReference>
<dbReference type="PANTHER" id="PTHR43664:SF1">
    <property type="entry name" value="BETA-METHYLMALYL-COA DEHYDRATASE"/>
    <property type="match status" value="1"/>
</dbReference>
<sequence length="160" mass="17656">MPEASLPHPRGGLYYEDFVVGATIAHRLTRTVTQMDNMLFSNMTLNPQPLHIDAHFCATETEWGRPLVNSLFTLGLMIGISVNDTTVGTTIANLGMTDVKFPAPLFEGDTVNAATEIAGKRGSKSRPDAGIVEFLHRAYKQDGTLVCECRRQAFMLKRSR</sequence>
<dbReference type="InterPro" id="IPR052342">
    <property type="entry name" value="MCH/BMMD"/>
</dbReference>
<protein>
    <submittedName>
        <fullName evidence="2">Acyl dehydratase</fullName>
    </submittedName>
</protein>
<dbReference type="SUPFAM" id="SSF54637">
    <property type="entry name" value="Thioesterase/thiol ester dehydrase-isomerase"/>
    <property type="match status" value="1"/>
</dbReference>
<reference evidence="2 3" key="1">
    <citation type="submission" date="2020-08" db="EMBL/GenBank/DDBJ databases">
        <title>Genomic Encyclopedia of Type Strains, Phase IV (KMG-IV): sequencing the most valuable type-strain genomes for metagenomic binning, comparative biology and taxonomic classification.</title>
        <authorList>
            <person name="Goeker M."/>
        </authorList>
    </citation>
    <scope>NUCLEOTIDE SEQUENCE [LARGE SCALE GENOMIC DNA]</scope>
    <source>
        <strain evidence="2 3">DSM 100211</strain>
    </source>
</reference>
<evidence type="ECO:0000259" key="1">
    <source>
        <dbReference type="Pfam" id="PF01575"/>
    </source>
</evidence>
<dbReference type="Gene3D" id="3.10.129.10">
    <property type="entry name" value="Hotdog Thioesterase"/>
    <property type="match status" value="1"/>
</dbReference>
<comment type="caution">
    <text evidence="2">The sequence shown here is derived from an EMBL/GenBank/DDBJ whole genome shotgun (WGS) entry which is preliminary data.</text>
</comment>
<keyword evidence="3" id="KW-1185">Reference proteome</keyword>
<dbReference type="InterPro" id="IPR029069">
    <property type="entry name" value="HotDog_dom_sf"/>
</dbReference>
<dbReference type="CDD" id="cd03451">
    <property type="entry name" value="FkbR2"/>
    <property type="match status" value="1"/>
</dbReference>
<name>A0A7W6D9L7_9HYPH</name>
<dbReference type="Proteomes" id="UP000574761">
    <property type="component" value="Unassembled WGS sequence"/>
</dbReference>
<evidence type="ECO:0000313" key="2">
    <source>
        <dbReference type="EMBL" id="MBB3978519.1"/>
    </source>
</evidence>
<feature type="domain" description="MaoC-like" evidence="1">
    <location>
        <begin position="20"/>
        <end position="124"/>
    </location>
</feature>
<proteinExistence type="predicted"/>
<dbReference type="InterPro" id="IPR002539">
    <property type="entry name" value="MaoC-like_dom"/>
</dbReference>
<evidence type="ECO:0000313" key="3">
    <source>
        <dbReference type="Proteomes" id="UP000574761"/>
    </source>
</evidence>
<gene>
    <name evidence="2" type="ORF">GGQ64_003753</name>
</gene>
<dbReference type="PANTHER" id="PTHR43664">
    <property type="entry name" value="MONOAMINE OXIDASE-RELATED"/>
    <property type="match status" value="1"/>
</dbReference>